<proteinExistence type="predicted"/>
<evidence type="ECO:0008006" key="4">
    <source>
        <dbReference type="Google" id="ProtNLM"/>
    </source>
</evidence>
<organism evidence="2 3">
    <name type="scientific">Stylophora pistillata</name>
    <name type="common">Smooth cauliflower coral</name>
    <dbReference type="NCBI Taxonomy" id="50429"/>
    <lineage>
        <taxon>Eukaryota</taxon>
        <taxon>Metazoa</taxon>
        <taxon>Cnidaria</taxon>
        <taxon>Anthozoa</taxon>
        <taxon>Hexacorallia</taxon>
        <taxon>Scleractinia</taxon>
        <taxon>Astrocoeniina</taxon>
        <taxon>Pocilloporidae</taxon>
        <taxon>Stylophora</taxon>
    </lineage>
</organism>
<evidence type="ECO:0000313" key="3">
    <source>
        <dbReference type="Proteomes" id="UP000225706"/>
    </source>
</evidence>
<accession>A0A2B4RF76</accession>
<dbReference type="AlphaFoldDB" id="A0A2B4RF76"/>
<keyword evidence="3" id="KW-1185">Reference proteome</keyword>
<name>A0A2B4RF76_STYPI</name>
<dbReference type="Proteomes" id="UP000225706">
    <property type="component" value="Unassembled WGS sequence"/>
</dbReference>
<dbReference type="OrthoDB" id="10068023at2759"/>
<comment type="caution">
    <text evidence="2">The sequence shown here is derived from an EMBL/GenBank/DDBJ whole genome shotgun (WGS) entry which is preliminary data.</text>
</comment>
<feature type="compositionally biased region" description="Basic and acidic residues" evidence="1">
    <location>
        <begin position="124"/>
        <end position="141"/>
    </location>
</feature>
<evidence type="ECO:0000313" key="2">
    <source>
        <dbReference type="EMBL" id="PFX14997.1"/>
    </source>
</evidence>
<feature type="region of interest" description="Disordered" evidence="1">
    <location>
        <begin position="111"/>
        <end position="141"/>
    </location>
</feature>
<dbReference type="EMBL" id="LSMT01000700">
    <property type="protein sequence ID" value="PFX14997.1"/>
    <property type="molecule type" value="Genomic_DNA"/>
</dbReference>
<protein>
    <recommendedName>
        <fullName evidence="4">MADF domain-containing protein</fullName>
    </recommendedName>
</protein>
<sequence>MDFVSKHIDMEWKQECDLPVLQEIAVSEPFRFKTSTRERGKVWEEITKRLNENKVFRNRLGSKRAVRDRYPLLAKKYKQKMTEEAKDDRRSPELTETDKLLEQIIKMLEESDSEGGEISQQVKLNKENERKKAEEMRYHSM</sequence>
<reference evidence="3" key="1">
    <citation type="journal article" date="2017" name="bioRxiv">
        <title>Comparative analysis of the genomes of Stylophora pistillata and Acropora digitifera provides evidence for extensive differences between species of corals.</title>
        <authorList>
            <person name="Voolstra C.R."/>
            <person name="Li Y."/>
            <person name="Liew Y.J."/>
            <person name="Baumgarten S."/>
            <person name="Zoccola D."/>
            <person name="Flot J.-F."/>
            <person name="Tambutte S."/>
            <person name="Allemand D."/>
            <person name="Aranda M."/>
        </authorList>
    </citation>
    <scope>NUCLEOTIDE SEQUENCE [LARGE SCALE GENOMIC DNA]</scope>
</reference>
<gene>
    <name evidence="2" type="ORF">AWC38_SpisGene20811</name>
</gene>
<evidence type="ECO:0000256" key="1">
    <source>
        <dbReference type="SAM" id="MobiDB-lite"/>
    </source>
</evidence>